<dbReference type="Gene3D" id="3.40.605.10">
    <property type="entry name" value="Aldehyde Dehydrogenase, Chain A, domain 1"/>
    <property type="match status" value="1"/>
</dbReference>
<sequence length="467" mass="50241">MTAGLIQTQPTSASINPATGEVLAEFAKADDAQVAQAVDAADSAFTGWSKTPIAERAKVIARVAEIYKERLPELVETISQEMGKRAREAKGEVIISSLIMKYYAEHAERMLADEPVETFGTLPAVVQRRPLGALLGVMPWNFPLYQVVRFAAPNLMAGNTIVLKHADSCPRTATVIEEIFAEAGLPTGAYVKVFASHQQVDDIIADPRIHGVSLTGSEGAGASVAQSAGKHLKKVVLELGGSDPYLVLDSEDVAESVDTAYEIRMMNMGQACNGPKRMIVMSDIYDAFVEKLRERVLEYSAGDPLDKETTLAPLSSQQAANTFVDQIERAEADGATVLAGGGHIEGPGAYVEPTLLVDVKPGTVAYSEEIFGPAFVVFRVESDDAAVALANDTDFGLGATVFSTDVERARRVGDEINAGMVFVNNVEESREFLPFGGIKRSGFGRELGPWGIEEFLNKRLVRVKDDA</sequence>
<dbReference type="CDD" id="cd07100">
    <property type="entry name" value="ALDH_SSADH1_GabD1"/>
    <property type="match status" value="1"/>
</dbReference>
<dbReference type="InterPro" id="IPR044148">
    <property type="entry name" value="ALDH_GabD1-like"/>
</dbReference>
<protein>
    <submittedName>
        <fullName evidence="5">Succinate-semialdehyde dehydrogenase / glutarate-semialdehyde dehydrogenase</fullName>
        <ecNumber evidence="5">1.2.1.16</ecNumber>
        <ecNumber evidence="5">1.2.1.20</ecNumber>
        <ecNumber evidence="5">1.2.1.79</ecNumber>
    </submittedName>
</protein>
<keyword evidence="6" id="KW-1185">Reference proteome</keyword>
<evidence type="ECO:0000313" key="6">
    <source>
        <dbReference type="Proteomes" id="UP000234462"/>
    </source>
</evidence>
<dbReference type="RefSeq" id="WP_101589563.1">
    <property type="nucleotide sequence ID" value="NZ_FXZM01000011.1"/>
</dbReference>
<keyword evidence="3 5" id="KW-0560">Oxidoreductase</keyword>
<feature type="domain" description="Aldehyde dehydrogenase" evidence="4">
    <location>
        <begin position="11"/>
        <end position="459"/>
    </location>
</feature>
<gene>
    <name evidence="5" type="ORF">BJEO58_02225</name>
</gene>
<evidence type="ECO:0000256" key="1">
    <source>
        <dbReference type="ARBA" id="ARBA00009986"/>
    </source>
</evidence>
<dbReference type="InterPro" id="IPR015590">
    <property type="entry name" value="Aldehyde_DH_dom"/>
</dbReference>
<dbReference type="PANTHER" id="PTHR43217">
    <property type="entry name" value="SUCCINATE SEMIALDEHYDE DEHYDROGENASE [NAD(P)+] SAD"/>
    <property type="match status" value="1"/>
</dbReference>
<dbReference type="InterPro" id="IPR016162">
    <property type="entry name" value="Ald_DH_N"/>
</dbReference>
<dbReference type="Pfam" id="PF00171">
    <property type="entry name" value="Aldedh"/>
    <property type="match status" value="1"/>
</dbReference>
<dbReference type="PANTHER" id="PTHR43217:SF2">
    <property type="entry name" value="SUCCINATE-SEMIALDEHYDE DEHYDROGENASE [NADP(+)]"/>
    <property type="match status" value="1"/>
</dbReference>
<dbReference type="InterPro" id="IPR016163">
    <property type="entry name" value="Ald_DH_C"/>
</dbReference>
<dbReference type="EMBL" id="FXZM01000011">
    <property type="protein sequence ID" value="SMY12625.1"/>
    <property type="molecule type" value="Genomic_DNA"/>
</dbReference>
<accession>A0A2H1L783</accession>
<proteinExistence type="inferred from homology"/>
<comment type="similarity">
    <text evidence="1">Belongs to the aldehyde dehydrogenase family.</text>
</comment>
<dbReference type="GO" id="GO:0004777">
    <property type="term" value="F:succinate-semialdehyde dehydrogenase (NAD+) activity"/>
    <property type="evidence" value="ECO:0007669"/>
    <property type="project" value="TreeGrafter"/>
</dbReference>
<dbReference type="FunFam" id="3.40.605.10:FF:000012">
    <property type="entry name" value="NAD-dependent succinate-semialdehyde dehydrogenase"/>
    <property type="match status" value="1"/>
</dbReference>
<dbReference type="OrthoDB" id="6882680at2"/>
<evidence type="ECO:0000256" key="2">
    <source>
        <dbReference type="ARBA" id="ARBA00022857"/>
    </source>
</evidence>
<name>A0A2H1L783_9MICO</name>
<dbReference type="AlphaFoldDB" id="A0A2H1L783"/>
<dbReference type="InterPro" id="IPR016161">
    <property type="entry name" value="Ald_DH/histidinol_DH"/>
</dbReference>
<dbReference type="SUPFAM" id="SSF53720">
    <property type="entry name" value="ALDH-like"/>
    <property type="match status" value="1"/>
</dbReference>
<dbReference type="GO" id="GO:0004030">
    <property type="term" value="F:aldehyde dehydrogenase [NAD(P)+] activity"/>
    <property type="evidence" value="ECO:0007669"/>
    <property type="project" value="InterPro"/>
</dbReference>
<evidence type="ECO:0000313" key="5">
    <source>
        <dbReference type="EMBL" id="SMY12625.1"/>
    </source>
</evidence>
<dbReference type="GO" id="GO:0102810">
    <property type="term" value="F:glutarate-semialdehyde dehydrogenase (NADP+) activity"/>
    <property type="evidence" value="ECO:0007669"/>
    <property type="project" value="UniProtKB-EC"/>
</dbReference>
<dbReference type="GO" id="GO:0036243">
    <property type="term" value="F:succinate-semialdehyde dehydrogenase (NADP+) activity"/>
    <property type="evidence" value="ECO:0007669"/>
    <property type="project" value="UniProtKB-EC"/>
</dbReference>
<dbReference type="EC" id="1.2.1.16" evidence="5"/>
<dbReference type="Gene3D" id="3.40.309.10">
    <property type="entry name" value="Aldehyde Dehydrogenase, Chain A, domain 2"/>
    <property type="match status" value="1"/>
</dbReference>
<organism evidence="5 6">
    <name type="scientific">Brevibacterium jeotgali</name>
    <dbReference type="NCBI Taxonomy" id="1262550"/>
    <lineage>
        <taxon>Bacteria</taxon>
        <taxon>Bacillati</taxon>
        <taxon>Actinomycetota</taxon>
        <taxon>Actinomycetes</taxon>
        <taxon>Micrococcales</taxon>
        <taxon>Brevibacteriaceae</taxon>
        <taxon>Brevibacterium</taxon>
    </lineage>
</organism>
<dbReference type="EC" id="1.2.1.79" evidence="5"/>
<dbReference type="InterPro" id="IPR047110">
    <property type="entry name" value="GABD/Sad-like"/>
</dbReference>
<dbReference type="EC" id="1.2.1.20" evidence="5"/>
<evidence type="ECO:0000256" key="3">
    <source>
        <dbReference type="ARBA" id="ARBA00023002"/>
    </source>
</evidence>
<evidence type="ECO:0000259" key="4">
    <source>
        <dbReference type="Pfam" id="PF00171"/>
    </source>
</evidence>
<keyword evidence="2" id="KW-0521">NADP</keyword>
<reference evidence="6" key="1">
    <citation type="submission" date="2017-03" db="EMBL/GenBank/DDBJ databases">
        <authorList>
            <person name="Monnet C."/>
        </authorList>
    </citation>
    <scope>NUCLEOTIDE SEQUENCE [LARGE SCALE GENOMIC DNA]</scope>
    <source>
        <strain evidence="6">SJ5-8</strain>
    </source>
</reference>
<dbReference type="Proteomes" id="UP000234462">
    <property type="component" value="Unassembled WGS sequence"/>
</dbReference>